<keyword evidence="5" id="KW-1185">Reference proteome</keyword>
<dbReference type="OrthoDB" id="1099963at2"/>
<protein>
    <submittedName>
        <fullName evidence="4">FecR family protein</fullName>
    </submittedName>
</protein>
<name>A0A4R0PZP0_9SPHI</name>
<dbReference type="Pfam" id="PF16344">
    <property type="entry name" value="FecR_C"/>
    <property type="match status" value="1"/>
</dbReference>
<dbReference type="GO" id="GO:0016989">
    <property type="term" value="F:sigma factor antagonist activity"/>
    <property type="evidence" value="ECO:0007669"/>
    <property type="project" value="TreeGrafter"/>
</dbReference>
<evidence type="ECO:0000313" key="4">
    <source>
        <dbReference type="EMBL" id="TCD27045.1"/>
    </source>
</evidence>
<dbReference type="EMBL" id="SJSO01000007">
    <property type="protein sequence ID" value="TCD27045.1"/>
    <property type="molecule type" value="Genomic_DNA"/>
</dbReference>
<organism evidence="4 5">
    <name type="scientific">Pedobacter psychrodurus</name>
    <dbReference type="NCBI Taxonomy" id="2530456"/>
    <lineage>
        <taxon>Bacteria</taxon>
        <taxon>Pseudomonadati</taxon>
        <taxon>Bacteroidota</taxon>
        <taxon>Sphingobacteriia</taxon>
        <taxon>Sphingobacteriales</taxon>
        <taxon>Sphingobacteriaceae</taxon>
        <taxon>Pedobacter</taxon>
    </lineage>
</organism>
<keyword evidence="1" id="KW-1133">Transmembrane helix</keyword>
<keyword evidence="1" id="KW-0472">Membrane</keyword>
<feature type="domain" description="FecR protein" evidence="2">
    <location>
        <begin position="180"/>
        <end position="274"/>
    </location>
</feature>
<dbReference type="AlphaFoldDB" id="A0A4R0PZP0"/>
<feature type="transmembrane region" description="Helical" evidence="1">
    <location>
        <begin position="81"/>
        <end position="100"/>
    </location>
</feature>
<dbReference type="InterPro" id="IPR032508">
    <property type="entry name" value="FecR_C"/>
</dbReference>
<feature type="domain" description="Protein FecR C-terminal" evidence="3">
    <location>
        <begin position="319"/>
        <end position="386"/>
    </location>
</feature>
<proteinExistence type="predicted"/>
<accession>A0A4R0PZP0</accession>
<evidence type="ECO:0000256" key="1">
    <source>
        <dbReference type="SAM" id="Phobius"/>
    </source>
</evidence>
<reference evidence="4 5" key="1">
    <citation type="submission" date="2019-02" db="EMBL/GenBank/DDBJ databases">
        <title>Pedobacter sp. RP-3-21 sp. nov., isolated from Arctic soil.</title>
        <authorList>
            <person name="Dahal R.H."/>
        </authorList>
    </citation>
    <scope>NUCLEOTIDE SEQUENCE [LARGE SCALE GENOMIC DNA]</scope>
    <source>
        <strain evidence="4 5">RP-3-21</strain>
    </source>
</reference>
<evidence type="ECO:0000313" key="5">
    <source>
        <dbReference type="Proteomes" id="UP000293925"/>
    </source>
</evidence>
<comment type="caution">
    <text evidence="4">The sequence shown here is derived from an EMBL/GenBank/DDBJ whole genome shotgun (WGS) entry which is preliminary data.</text>
</comment>
<evidence type="ECO:0000259" key="2">
    <source>
        <dbReference type="Pfam" id="PF04773"/>
    </source>
</evidence>
<dbReference type="Proteomes" id="UP000293925">
    <property type="component" value="Unassembled WGS sequence"/>
</dbReference>
<dbReference type="PANTHER" id="PTHR30273">
    <property type="entry name" value="PERIPLASMIC SIGNAL SENSOR AND SIGMA FACTOR ACTIVATOR FECR-RELATED"/>
    <property type="match status" value="1"/>
</dbReference>
<evidence type="ECO:0000259" key="3">
    <source>
        <dbReference type="Pfam" id="PF16344"/>
    </source>
</evidence>
<sequence>MSIRKVFNKPMQTNQIQDLLKRYLAGECTEEEKALVESSYLDYHANAVPLTEHEIADDLAAIAANLPKEKQPEVFLLFKKMIAAAAVLVIVASIVIYFAIQPKNNFTAKIANPTDKILPGTDKAILTLADGRKIILDKKASTLVLDSLAGIRIKKTAKGELVYEVLNVEKNATNLNAFNKIETPRGSQYKIILPDGSNVWLNASSSLKYPVIFEGKKRNVELTGEAYFEVSKNKEMPFVVHTQTQDVQVLGTHFNINAYPDETETTTTLLEGKVLVSKGAESKMMKPGEQVVNFSRSRILELSTMTDAAESIAWKNGLFLFNHNNLYSIMNQISRWYDIEVDYEGDFNKQYYSGTISRFGKVTDVLKTMELTGSVKFKIVGRRIVVMK</sequence>
<dbReference type="PANTHER" id="PTHR30273:SF2">
    <property type="entry name" value="PROTEIN FECR"/>
    <property type="match status" value="1"/>
</dbReference>
<dbReference type="Pfam" id="PF04773">
    <property type="entry name" value="FecR"/>
    <property type="match status" value="1"/>
</dbReference>
<dbReference type="Gene3D" id="3.55.50.30">
    <property type="match status" value="1"/>
</dbReference>
<gene>
    <name evidence="4" type="ORF">EZ456_11010</name>
</gene>
<dbReference type="Gene3D" id="2.60.120.1440">
    <property type="match status" value="1"/>
</dbReference>
<keyword evidence="1" id="KW-0812">Transmembrane</keyword>
<dbReference type="FunFam" id="2.60.120.1440:FF:000001">
    <property type="entry name" value="Putative anti-sigma factor"/>
    <property type="match status" value="1"/>
</dbReference>
<dbReference type="InterPro" id="IPR006860">
    <property type="entry name" value="FecR"/>
</dbReference>
<dbReference type="InterPro" id="IPR012373">
    <property type="entry name" value="Ferrdict_sens_TM"/>
</dbReference>